<reference evidence="1 2" key="1">
    <citation type="journal article" date="2022" name="DNA Res.">
        <title>Chromosomal-level genome assembly of the orchid tree Bauhinia variegata (Leguminosae; Cercidoideae) supports the allotetraploid origin hypothesis of Bauhinia.</title>
        <authorList>
            <person name="Zhong Y."/>
            <person name="Chen Y."/>
            <person name="Zheng D."/>
            <person name="Pang J."/>
            <person name="Liu Y."/>
            <person name="Luo S."/>
            <person name="Meng S."/>
            <person name="Qian L."/>
            <person name="Wei D."/>
            <person name="Dai S."/>
            <person name="Zhou R."/>
        </authorList>
    </citation>
    <scope>NUCLEOTIDE SEQUENCE [LARGE SCALE GENOMIC DNA]</scope>
    <source>
        <strain evidence="1">BV-YZ2020</strain>
    </source>
</reference>
<gene>
    <name evidence="1" type="ORF">L6164_033823</name>
</gene>
<sequence>MQQAREEDAAELPLAQLICCKRKKKSRASSEGKDQGTSSNNASTVEEDSTTAKLGNDHRVRMSLFDPSVENFFKAIDKIAKLCGEEEFHNFEQSEIQRLSSLVTFLREWNDFNYEPRNVSFVRELGSPEGNDVISGINLPQFSSATVPKERQSEHDLSLEPSRDFVMHVGGPVWALDWCPRIHGKPDCSVKCEFIAVAAHPPGATYHKMGAALTGRGLVQIWCLLNISGNDEEVPAPTEKRKGRPKRDGTTNEQSMQTKRARGRPRKNPTVLVDNMNCENSQPQALAVEYPNELLEKDEEVSPPTVKRKRGRPVKNTATSDKSSQTKKPIERPGKDSKEVAMADVSNPMPKSPVQMSGLKTKPPKLKFSHDRSPLLLTQGEDETLEDTYSIPEDVTLPRLVLCLAHNGKVAWDVKWRPANMSDPVCKQRMGYLAVLLGSGSLEVWEVPLPRAVRAIYINEGATDPRFVKLQPVFKCSMLKRGSLQSIPLTVEWSVSPPHDILLAGCHDGTVALWKFSSNTSSIFNDVKPLLCFGGDTVPIRAVSWAPFEGDPESSNIILTAGHGGLKFWDLRDPFRPLWELHPGSRIIYSVDWLSNPSCIIMSFEDGTMRTLSMVKAANDLPVTGEKFSGTKQQGLHCSPYSLFAIWNVQVSRKTGMVAYCGADGTVFRFQLTTKELETNHSRNRVPRFLCGSITEEESILTINTPLPNTSLSRKSFDKSRHAQSFKDLLNKSNPSKCAIDQMAKGSNPYSQTLALCDFADMGLESESEEPSGSAKKLKKPKKSRSNSKKPIDSLALVCRDDEMTSALGSDDEKIDLESTTGTNFPPKTVALHRLRWNMNKGSERWLCYGGAAGLVRCQMIVFSDMDKKWARKR</sequence>
<evidence type="ECO:0000313" key="1">
    <source>
        <dbReference type="EMBL" id="KAI4300444.1"/>
    </source>
</evidence>
<comment type="caution">
    <text evidence="1">The sequence shown here is derived from an EMBL/GenBank/DDBJ whole genome shotgun (WGS) entry which is preliminary data.</text>
</comment>
<name>A0ACB9KTJ5_BAUVA</name>
<protein>
    <submittedName>
        <fullName evidence="1">Uncharacterized protein</fullName>
    </submittedName>
</protein>
<dbReference type="EMBL" id="CM039438">
    <property type="protein sequence ID" value="KAI4300444.1"/>
    <property type="molecule type" value="Genomic_DNA"/>
</dbReference>
<organism evidence="1 2">
    <name type="scientific">Bauhinia variegata</name>
    <name type="common">Purple orchid tree</name>
    <name type="synonym">Phanera variegata</name>
    <dbReference type="NCBI Taxonomy" id="167791"/>
    <lineage>
        <taxon>Eukaryota</taxon>
        <taxon>Viridiplantae</taxon>
        <taxon>Streptophyta</taxon>
        <taxon>Embryophyta</taxon>
        <taxon>Tracheophyta</taxon>
        <taxon>Spermatophyta</taxon>
        <taxon>Magnoliopsida</taxon>
        <taxon>eudicotyledons</taxon>
        <taxon>Gunneridae</taxon>
        <taxon>Pentapetalae</taxon>
        <taxon>rosids</taxon>
        <taxon>fabids</taxon>
        <taxon>Fabales</taxon>
        <taxon>Fabaceae</taxon>
        <taxon>Cercidoideae</taxon>
        <taxon>Cercideae</taxon>
        <taxon>Bauhiniinae</taxon>
        <taxon>Bauhinia</taxon>
    </lineage>
</organism>
<evidence type="ECO:0000313" key="2">
    <source>
        <dbReference type="Proteomes" id="UP000828941"/>
    </source>
</evidence>
<proteinExistence type="predicted"/>
<dbReference type="Proteomes" id="UP000828941">
    <property type="component" value="Chromosome 13"/>
</dbReference>
<accession>A0ACB9KTJ5</accession>
<keyword evidence="2" id="KW-1185">Reference proteome</keyword>